<evidence type="ECO:0000256" key="2">
    <source>
        <dbReference type="SAM" id="MobiDB-lite"/>
    </source>
</evidence>
<evidence type="ECO:0000313" key="4">
    <source>
        <dbReference type="EMBL" id="TKS75931.1"/>
    </source>
</evidence>
<feature type="region of interest" description="Disordered" evidence="2">
    <location>
        <begin position="558"/>
        <end position="589"/>
    </location>
</feature>
<protein>
    <submittedName>
        <fullName evidence="4">MAX gene-associated protein</fullName>
    </submittedName>
</protein>
<feature type="compositionally biased region" description="Low complexity" evidence="2">
    <location>
        <begin position="1477"/>
        <end position="1491"/>
    </location>
</feature>
<keyword evidence="1" id="KW-0175">Coiled coil</keyword>
<feature type="compositionally biased region" description="Polar residues" evidence="2">
    <location>
        <begin position="735"/>
        <end position="745"/>
    </location>
</feature>
<keyword evidence="5" id="KW-1185">Reference proteome</keyword>
<feature type="region of interest" description="Disordered" evidence="2">
    <location>
        <begin position="1141"/>
        <end position="1179"/>
    </location>
</feature>
<feature type="compositionally biased region" description="Basic residues" evidence="2">
    <location>
        <begin position="1422"/>
        <end position="1432"/>
    </location>
</feature>
<evidence type="ECO:0000259" key="3">
    <source>
        <dbReference type="PROSITE" id="PS50888"/>
    </source>
</evidence>
<feature type="region of interest" description="Disordered" evidence="2">
    <location>
        <begin position="25"/>
        <end position="48"/>
    </location>
</feature>
<dbReference type="Proteomes" id="UP000298787">
    <property type="component" value="Chromosome 9"/>
</dbReference>
<feature type="region of interest" description="Disordered" evidence="2">
    <location>
        <begin position="713"/>
        <end position="745"/>
    </location>
</feature>
<dbReference type="PROSITE" id="PS50888">
    <property type="entry name" value="BHLH"/>
    <property type="match status" value="1"/>
</dbReference>
<feature type="compositionally biased region" description="Polar residues" evidence="2">
    <location>
        <begin position="200"/>
        <end position="224"/>
    </location>
</feature>
<dbReference type="EMBL" id="CM014086">
    <property type="protein sequence ID" value="TKS75931.1"/>
    <property type="molecule type" value="Genomic_DNA"/>
</dbReference>
<feature type="region of interest" description="Disordered" evidence="2">
    <location>
        <begin position="964"/>
        <end position="1008"/>
    </location>
</feature>
<evidence type="ECO:0000256" key="1">
    <source>
        <dbReference type="SAM" id="Coils"/>
    </source>
</evidence>
<gene>
    <name evidence="4" type="ORF">D9C73_009908</name>
</gene>
<feature type="compositionally biased region" description="Basic and acidic residues" evidence="2">
    <location>
        <begin position="979"/>
        <end position="996"/>
    </location>
</feature>
<organism evidence="4 5">
    <name type="scientific">Collichthys lucidus</name>
    <name type="common">Big head croaker</name>
    <name type="synonym">Sciaena lucida</name>
    <dbReference type="NCBI Taxonomy" id="240159"/>
    <lineage>
        <taxon>Eukaryota</taxon>
        <taxon>Metazoa</taxon>
        <taxon>Chordata</taxon>
        <taxon>Craniata</taxon>
        <taxon>Vertebrata</taxon>
        <taxon>Euteleostomi</taxon>
        <taxon>Actinopterygii</taxon>
        <taxon>Neopterygii</taxon>
        <taxon>Teleostei</taxon>
        <taxon>Neoteleostei</taxon>
        <taxon>Acanthomorphata</taxon>
        <taxon>Eupercaria</taxon>
        <taxon>Sciaenidae</taxon>
        <taxon>Collichthys</taxon>
    </lineage>
</organism>
<feature type="compositionally biased region" description="Low complexity" evidence="2">
    <location>
        <begin position="917"/>
        <end position="932"/>
    </location>
</feature>
<dbReference type="GO" id="GO:0046983">
    <property type="term" value="F:protein dimerization activity"/>
    <property type="evidence" value="ECO:0007669"/>
    <property type="project" value="InterPro"/>
</dbReference>
<feature type="compositionally biased region" description="Acidic residues" evidence="2">
    <location>
        <begin position="565"/>
        <end position="577"/>
    </location>
</feature>
<feature type="compositionally biased region" description="Acidic residues" evidence="2">
    <location>
        <begin position="933"/>
        <end position="943"/>
    </location>
</feature>
<dbReference type="STRING" id="240159.A0A4U5UNG6"/>
<name>A0A4U5UNG6_COLLU</name>
<feature type="compositionally biased region" description="Basic residues" evidence="2">
    <location>
        <begin position="997"/>
        <end position="1008"/>
    </location>
</feature>
<feature type="compositionally biased region" description="Low complexity" evidence="2">
    <location>
        <begin position="29"/>
        <end position="38"/>
    </location>
</feature>
<dbReference type="Gene3D" id="4.10.280.10">
    <property type="entry name" value="Helix-loop-helix DNA-binding domain"/>
    <property type="match status" value="1"/>
</dbReference>
<feature type="compositionally biased region" description="Basic and acidic residues" evidence="2">
    <location>
        <begin position="1269"/>
        <end position="1287"/>
    </location>
</feature>
<sequence>MKLSSLDPTKPVDLQYLGVRLPLPPPSLPEEANAASPADEGLPFISRTGKTNDMTKIKGWKNKFIRNKETSPANCDASQKNLSAFCSNMLDEYLESEAQYISERAAAFSTNPESSVAYQLPAKSSSYVKTLDSVLKHRNAGSKLSAGANRPCPLSYKPLLYSALTSPAPPLASPATPIQTGARSMQQPGAAVIAHAAAGSDSTSSVSQRLPSGISPRNSGQSHGTIHRSPGLTKFHSRLMLMEKGAANRGLSRTQLTPDRMSVALSVILTKQMQPNQVLKTSKYPKYKDEGPECGQDFCRLGCVCSSLRHLNRGPFHCQRPECMFGCTCFKRKIFKHLSLVESEQQTPPVYSMTNMEHVDQPRPGSHANKLWNRDIRDVDPDPLFTPKSAPLSLAHLKAVKRGSVPRPTQPIREEDKDPVYKYLESMMTCARVREFNSKPPLEVTIEPKILDTLAAKPQEKTTDNPPKKYYKTVLVVKQSENGTTSNEMEARKQIEIQSACQWYEDHKMVVEGLYQRMNQNKLSQPFFIGPYLISPVDKVFIRKPSGSIVTYRVQISKPSKSSDNDEDEFDESEEEMYANKSHDEDTDAEECGQIEGPTLRIGVTPFLSRVIPAGKLRARTKPVGCKASGLIRVNGKSYNQARLLLGNMGSLHPANRFAAYITGRLLAPAGVHLKNPENSHTTNKINPPRTLHIKAVGTVVPPIITARKTTELKTSTQPPVQVFQPDSRRKESVNLPQNSQNSSTISPVQMFLSGQRSSVRPFQGCSMSSPVSLTVSPSLKTPSFLHQSGTYSFRICPPANQDTRDQNLPGVTLPGGFTLIQLPKPGANGAAQQSESVKTSNVTGMDKAPPLKDALFKFGHLAADLDAKRLGLNTFTRVKELLSSRLVESGSSPGLMCEEKMPSDESDETNSRQMALDITSEDLSSSSSDYSGEGDDDVSEEDVDIETVEVGQEMAIAMKAAYMKKESRDSSGNLTSSREFKIQGRMDDEHDESKDKKRRTNHTVLERKRRSEQRLLFDKLQKVLKSDPKAPRLRLLSLALKEIQTLVETSKRLEEKKRRLTRLQSVYMKELSLLSGKSDTLIKHKLNQICEKQKMREKTTKLRPFFSQILQPRAALLQATNPPSKLQRSPLLQPDLCVTPSQTSLRTTAAQKSVDRTPITTPPSAPSSLAEKKPPTVPSVADTLQVTAAQDGASPPPLFSTPNSNNTSVKKSQPFTLPLIRSKTGRIILPSSLKPLGQGFYTLIVMDEKPEEEDGKVNTQTSVVDSSKNVERSSSKSDHTADSERSCILEQDKYIQSSDPEPNRSGFPLASLVLLNKSIGVPSAAVDAVKSQEGDAAVDLSKTQASLCLSFKRLHRSPTSAELEAEPELEPNQSPPMARCGGKAVSESETSIVVEKRQSKKCSKLEVTRDSPGVLSDHPVPGKRARGRPPKNRLAQLKSPLGMRARSSPYKSSEDSPVRHSHSFKSLDVKPKKSPKTTTSPLTTSRPLTRGSLGKDFPSAKKRSWIDIEKELEPELDFE</sequence>
<proteinExistence type="predicted"/>
<feature type="coiled-coil region" evidence="1">
    <location>
        <begin position="1037"/>
        <end position="1067"/>
    </location>
</feature>
<accession>A0A4U5UNG6</accession>
<evidence type="ECO:0000313" key="5">
    <source>
        <dbReference type="Proteomes" id="UP000298787"/>
    </source>
</evidence>
<dbReference type="InterPro" id="IPR032060">
    <property type="entry name" value="MGA_dom"/>
</dbReference>
<feature type="region of interest" description="Disordered" evidence="2">
    <location>
        <begin position="1191"/>
        <end position="1212"/>
    </location>
</feature>
<feature type="compositionally biased region" description="Polar residues" evidence="2">
    <location>
        <begin position="1201"/>
        <end position="1212"/>
    </location>
</feature>
<feature type="region of interest" description="Disordered" evidence="2">
    <location>
        <begin position="1359"/>
        <end position="1507"/>
    </location>
</feature>
<dbReference type="InterPro" id="IPR036638">
    <property type="entry name" value="HLH_DNA-bd_sf"/>
</dbReference>
<feature type="region of interest" description="Disordered" evidence="2">
    <location>
        <begin position="1252"/>
        <end position="1287"/>
    </location>
</feature>
<feature type="region of interest" description="Disordered" evidence="2">
    <location>
        <begin position="889"/>
        <end position="943"/>
    </location>
</feature>
<dbReference type="CDD" id="cd19682">
    <property type="entry name" value="bHLHzip_MGA_like"/>
    <property type="match status" value="1"/>
</dbReference>
<dbReference type="SUPFAM" id="SSF47459">
    <property type="entry name" value="HLH, helix-loop-helix DNA-binding domain"/>
    <property type="match status" value="1"/>
</dbReference>
<feature type="compositionally biased region" description="Polar residues" evidence="2">
    <location>
        <begin position="1141"/>
        <end position="1152"/>
    </location>
</feature>
<feature type="domain" description="BHLH" evidence="3">
    <location>
        <begin position="998"/>
        <end position="1047"/>
    </location>
</feature>
<dbReference type="InterPro" id="IPR011598">
    <property type="entry name" value="bHLH_dom"/>
</dbReference>
<feature type="region of interest" description="Disordered" evidence="2">
    <location>
        <begin position="200"/>
        <end position="230"/>
    </location>
</feature>
<dbReference type="Pfam" id="PF16059">
    <property type="entry name" value="MGA_dom"/>
    <property type="match status" value="1"/>
</dbReference>
<reference evidence="4 5" key="1">
    <citation type="submission" date="2019-01" db="EMBL/GenBank/DDBJ databases">
        <title>Genome Assembly of Collichthys lucidus.</title>
        <authorList>
            <person name="Cai M."/>
            <person name="Xiao S."/>
        </authorList>
    </citation>
    <scope>NUCLEOTIDE SEQUENCE [LARGE SCALE GENOMIC DNA]</scope>
    <source>
        <strain evidence="4">JT15FE1705JMU</strain>
        <tissue evidence="4">Muscle</tissue>
    </source>
</reference>